<name>A0AAD1YAC0_9CLOT</name>
<feature type="domain" description="Replication-associated protein ORF2/G2P" evidence="2">
    <location>
        <begin position="98"/>
        <end position="187"/>
    </location>
</feature>
<proteinExistence type="predicted"/>
<evidence type="ECO:0000313" key="3">
    <source>
        <dbReference type="EMBL" id="CAI3539321.1"/>
    </source>
</evidence>
<dbReference type="Pfam" id="PF23343">
    <property type="entry name" value="REP_ORF2-G2P"/>
    <property type="match status" value="1"/>
</dbReference>
<comment type="caution">
    <text evidence="3">The sequence shown here is derived from an EMBL/GenBank/DDBJ whole genome shotgun (WGS) entry which is preliminary data.</text>
</comment>
<gene>
    <name evidence="3" type="ORF">CNEO2_100067</name>
</gene>
<accession>A0AAD1YAC0</accession>
<evidence type="ECO:0000256" key="1">
    <source>
        <dbReference type="SAM" id="MobiDB-lite"/>
    </source>
</evidence>
<feature type="region of interest" description="Disordered" evidence="1">
    <location>
        <begin position="59"/>
        <end position="81"/>
    </location>
</feature>
<feature type="compositionally biased region" description="Basic residues" evidence="1">
    <location>
        <begin position="63"/>
        <end position="81"/>
    </location>
</feature>
<dbReference type="AlphaFoldDB" id="A0AAD1YAC0"/>
<dbReference type="EMBL" id="CAMTCP010000011">
    <property type="protein sequence ID" value="CAI3539321.1"/>
    <property type="molecule type" value="Genomic_DNA"/>
</dbReference>
<protein>
    <recommendedName>
        <fullName evidence="2">Replication-associated protein ORF2/G2P domain-containing protein</fullName>
    </recommendedName>
</protein>
<sequence>MKKRLYDNYDYEDIYDKKIDNESLDDLRINSNYVYVRKTVKSKKYIECAIYPSWKCKGDIPRGKKKKKSSNKQKKQNKKNRIKNITRYLHTNFTTEDLFITLTYREMKGIDEERAYKDMTNYIKKIRRWMKRHKIIKELKYMYIISYDNNPTSEKKIRIHHHIVISGIDRDVAEKLWDKGIANARRLQEGDFGFSELGKYFAEQEQNPKEEDKIVRKGKRFGHSLNLKKPIITKDRTTLTRRKVENIAKNENDYKEFFETKYPGCRFIDCKAYISDEFTGIYLYARLIKEDEVKKE</sequence>
<evidence type="ECO:0000259" key="2">
    <source>
        <dbReference type="Pfam" id="PF23343"/>
    </source>
</evidence>
<dbReference type="Proteomes" id="UP001189143">
    <property type="component" value="Unassembled WGS sequence"/>
</dbReference>
<dbReference type="RefSeq" id="WP_125150026.1">
    <property type="nucleotide sequence ID" value="NZ_CAKJVF010000029.1"/>
</dbReference>
<reference evidence="3" key="1">
    <citation type="submission" date="2022-10" db="EMBL/GenBank/DDBJ databases">
        <authorList>
            <person name="Aires J."/>
            <person name="Mesa V."/>
        </authorList>
    </citation>
    <scope>NUCLEOTIDE SEQUENCE</scope>
    <source>
        <strain evidence="3">Clostridium neonatale JD116</strain>
    </source>
</reference>
<organism evidence="3 4">
    <name type="scientific">Clostridium neonatale</name>
    <dbReference type="NCBI Taxonomy" id="137838"/>
    <lineage>
        <taxon>Bacteria</taxon>
        <taxon>Bacillati</taxon>
        <taxon>Bacillota</taxon>
        <taxon>Clostridia</taxon>
        <taxon>Eubacteriales</taxon>
        <taxon>Clostridiaceae</taxon>
        <taxon>Clostridium</taxon>
    </lineage>
</organism>
<evidence type="ECO:0000313" key="4">
    <source>
        <dbReference type="Proteomes" id="UP001189143"/>
    </source>
</evidence>
<dbReference type="InterPro" id="IPR056906">
    <property type="entry name" value="ORF2/G2P_dom"/>
</dbReference>